<organism evidence="4 5">
    <name type="scientific">Candidatus Pantoea gossypiicola</name>
    <dbReference type="NCBI Taxonomy" id="2608008"/>
    <lineage>
        <taxon>Bacteria</taxon>
        <taxon>Pseudomonadati</taxon>
        <taxon>Pseudomonadota</taxon>
        <taxon>Gammaproteobacteria</taxon>
        <taxon>Enterobacterales</taxon>
        <taxon>Erwiniaceae</taxon>
        <taxon>Pantoea</taxon>
    </lineage>
</organism>
<proteinExistence type="inferred from homology"/>
<dbReference type="EMBL" id="VWVM01000004">
    <property type="protein sequence ID" value="KAA6126821.1"/>
    <property type="molecule type" value="Genomic_DNA"/>
</dbReference>
<comment type="similarity">
    <text evidence="1">Belongs to the myoviridae tail sheath protein family.</text>
</comment>
<dbReference type="InterPro" id="IPR020287">
    <property type="entry name" value="Tail_sheath_C"/>
</dbReference>
<name>A0AB34CL21_9GAMM</name>
<reference evidence="4 5" key="1">
    <citation type="submission" date="2019-09" db="EMBL/GenBank/DDBJ databases">
        <title>Genomic diversity of phyloplane-associated Pantoea species in Pakistan cotton crop.</title>
        <authorList>
            <person name="Tufail M.R."/>
            <person name="Cook D.R."/>
        </authorList>
    </citation>
    <scope>NUCLEOTIDE SEQUENCE [LARGE SCALE GENOMIC DNA]</scope>
    <source>
        <strain evidence="4 5">B_8</strain>
    </source>
</reference>
<keyword evidence="5" id="KW-1185">Reference proteome</keyword>
<evidence type="ECO:0000313" key="4">
    <source>
        <dbReference type="EMBL" id="KAA6126821.1"/>
    </source>
</evidence>
<evidence type="ECO:0000259" key="3">
    <source>
        <dbReference type="Pfam" id="PF17482"/>
    </source>
</evidence>
<dbReference type="Pfam" id="PF17482">
    <property type="entry name" value="Phage_sheath_1C"/>
    <property type="match status" value="1"/>
</dbReference>
<comment type="caution">
    <text evidence="4">The sequence shown here is derived from an EMBL/GenBank/DDBJ whole genome shotgun (WGS) entry which is preliminary data.</text>
</comment>
<dbReference type="AlphaFoldDB" id="A0AB34CL21"/>
<feature type="domain" description="Tail sheath protein subtilisin-like" evidence="2">
    <location>
        <begin position="205"/>
        <end position="360"/>
    </location>
</feature>
<dbReference type="PIRSF" id="PIRSF007349">
    <property type="entry name" value="Tsp_L"/>
    <property type="match status" value="1"/>
</dbReference>
<feature type="domain" description="Tail sheath protein C-terminal" evidence="3">
    <location>
        <begin position="370"/>
        <end position="472"/>
    </location>
</feature>
<dbReference type="InterPro" id="IPR007067">
    <property type="entry name" value="Tail_sheath"/>
</dbReference>
<accession>A0AB34CL21</accession>
<sequence>MADTDEISTTTRVPGTYVNYNFTNGSRTLATDDQYVVILAQRLDTGTVKALVPTDVYSSDEAAQYFGHGSQAHLMAAAAIRANSNIQLAICALDDDKAGVAATGALTLSGPATSSGQVRLQVGDKTVAVAVKNGSTANALLQSLHEAMAAEADLPVRATLDSPAGKGTTLILTAKNKGACGSEIGLSLTITATGVSGVLSPMAGGEGNPDVTLALTAIYSAGHTLIVMPYSTTDALSALSEHLGNVSGPIEQRGAVGVTGWNGTLATGTTLTTASNAARITTGWHPASVLSNGILAAVYAAIIAAEDDPSEPLDNAVLTGLDVTPQASWPMRTEMEKALHNGLSPFEVVNSKVQLTRAISNYVKNSQGIDDPTLLDINTIRTLDYVRKAWRTRMSQRFPNGGKLTDRRLLQIRSETLDVLYALERLEMVENVDTYKDQVAVTRNAQDDTRADTTIPAPVVRGLHILTGTIYLY</sequence>
<dbReference type="RefSeq" id="WP_150037379.1">
    <property type="nucleotide sequence ID" value="NZ_VWVM01000004.1"/>
</dbReference>
<gene>
    <name evidence="4" type="ORF">F3I20_07100</name>
</gene>
<dbReference type="Proteomes" id="UP000324255">
    <property type="component" value="Unassembled WGS sequence"/>
</dbReference>
<evidence type="ECO:0000256" key="1">
    <source>
        <dbReference type="ARBA" id="ARBA00008005"/>
    </source>
</evidence>
<dbReference type="InterPro" id="IPR035089">
    <property type="entry name" value="Phage_sheath_subtilisin"/>
</dbReference>
<protein>
    <submittedName>
        <fullName evidence="4">Phage tail protein</fullName>
    </submittedName>
</protein>
<evidence type="ECO:0000259" key="2">
    <source>
        <dbReference type="Pfam" id="PF04984"/>
    </source>
</evidence>
<dbReference type="Pfam" id="PF04984">
    <property type="entry name" value="Phage_sheath_1"/>
    <property type="match status" value="1"/>
</dbReference>
<evidence type="ECO:0000313" key="5">
    <source>
        <dbReference type="Proteomes" id="UP000324255"/>
    </source>
</evidence>